<evidence type="ECO:0000313" key="2">
    <source>
        <dbReference type="EMBL" id="KZV46885.1"/>
    </source>
</evidence>
<accession>A0A2Z7CKS6</accession>
<dbReference type="Proteomes" id="UP000250235">
    <property type="component" value="Unassembled WGS sequence"/>
</dbReference>
<organism evidence="2 3">
    <name type="scientific">Dorcoceras hygrometricum</name>
    <dbReference type="NCBI Taxonomy" id="472368"/>
    <lineage>
        <taxon>Eukaryota</taxon>
        <taxon>Viridiplantae</taxon>
        <taxon>Streptophyta</taxon>
        <taxon>Embryophyta</taxon>
        <taxon>Tracheophyta</taxon>
        <taxon>Spermatophyta</taxon>
        <taxon>Magnoliopsida</taxon>
        <taxon>eudicotyledons</taxon>
        <taxon>Gunneridae</taxon>
        <taxon>Pentapetalae</taxon>
        <taxon>asterids</taxon>
        <taxon>lamiids</taxon>
        <taxon>Lamiales</taxon>
        <taxon>Gesneriaceae</taxon>
        <taxon>Didymocarpoideae</taxon>
        <taxon>Trichosporeae</taxon>
        <taxon>Loxocarpinae</taxon>
        <taxon>Dorcoceras</taxon>
    </lineage>
</organism>
<reference evidence="2 3" key="1">
    <citation type="journal article" date="2015" name="Proc. Natl. Acad. Sci. U.S.A.">
        <title>The resurrection genome of Boea hygrometrica: A blueprint for survival of dehydration.</title>
        <authorList>
            <person name="Xiao L."/>
            <person name="Yang G."/>
            <person name="Zhang L."/>
            <person name="Yang X."/>
            <person name="Zhao S."/>
            <person name="Ji Z."/>
            <person name="Zhou Q."/>
            <person name="Hu M."/>
            <person name="Wang Y."/>
            <person name="Chen M."/>
            <person name="Xu Y."/>
            <person name="Jin H."/>
            <person name="Xiao X."/>
            <person name="Hu G."/>
            <person name="Bao F."/>
            <person name="Hu Y."/>
            <person name="Wan P."/>
            <person name="Li L."/>
            <person name="Deng X."/>
            <person name="Kuang T."/>
            <person name="Xiang C."/>
            <person name="Zhu J.K."/>
            <person name="Oliver M.J."/>
            <person name="He Y."/>
        </authorList>
    </citation>
    <scope>NUCLEOTIDE SEQUENCE [LARGE SCALE GENOMIC DNA]</scope>
    <source>
        <strain evidence="3">cv. XS01</strain>
    </source>
</reference>
<feature type="compositionally biased region" description="Gly residues" evidence="1">
    <location>
        <begin position="304"/>
        <end position="317"/>
    </location>
</feature>
<dbReference type="AlphaFoldDB" id="A0A2Z7CKS6"/>
<gene>
    <name evidence="2" type="ORF">F511_21111</name>
</gene>
<name>A0A2Z7CKS6_9LAMI</name>
<sequence>MLLRKFLEDHRKNFKAGQPTTAIDLQIIALLSNAHIFAFETLQAQIRIHGLKWDRICRFEPSPWLTGPGFSKKAMIFGYAYQSQLSLSKWNYPLNGNSMILLPPDIVAVGTVVDVAVDPADFVGIFCRDLISPNPSTSTDSRLFFTTDDTPLGVDQILMAPAVIPLDFTEPLAQLRASFNQIQTERVQKRDDAEKLKEVLLLHIHRLERRFTEILNQQDSLYRGLFSNVAFSQAYDDKFKRIEDRKDALSHEIMEFRVQAQENYNHLTSQLSELVDYINRGRDDKKGESGSSCGLQPPDDRGRPGSGDGGNISGGGSRSEPPWKRGGGGSQRRDWRYWIGGN</sequence>
<evidence type="ECO:0000256" key="1">
    <source>
        <dbReference type="SAM" id="MobiDB-lite"/>
    </source>
</evidence>
<proteinExistence type="predicted"/>
<dbReference type="EMBL" id="KQ995361">
    <property type="protein sequence ID" value="KZV46885.1"/>
    <property type="molecule type" value="Genomic_DNA"/>
</dbReference>
<keyword evidence="3" id="KW-1185">Reference proteome</keyword>
<evidence type="ECO:0000313" key="3">
    <source>
        <dbReference type="Proteomes" id="UP000250235"/>
    </source>
</evidence>
<feature type="region of interest" description="Disordered" evidence="1">
    <location>
        <begin position="281"/>
        <end position="342"/>
    </location>
</feature>
<protein>
    <submittedName>
        <fullName evidence="2">Uncharacterized protein</fullName>
    </submittedName>
</protein>